<evidence type="ECO:0000256" key="3">
    <source>
        <dbReference type="SAM" id="SignalP"/>
    </source>
</evidence>
<keyword evidence="5" id="KW-1185">Reference proteome</keyword>
<keyword evidence="2" id="KW-1133">Transmembrane helix</keyword>
<feature type="region of interest" description="Disordered" evidence="1">
    <location>
        <begin position="264"/>
        <end position="289"/>
    </location>
</feature>
<name>A0A317XGL9_9BASI</name>
<feature type="chain" id="PRO_5016337605" description="Mid2 domain-containing protein" evidence="3">
    <location>
        <begin position="23"/>
        <end position="529"/>
    </location>
</feature>
<evidence type="ECO:0000256" key="2">
    <source>
        <dbReference type="SAM" id="Phobius"/>
    </source>
</evidence>
<accession>A0A317XGL9</accession>
<dbReference type="AlphaFoldDB" id="A0A317XGL9"/>
<feature type="transmembrane region" description="Helical" evidence="2">
    <location>
        <begin position="293"/>
        <end position="314"/>
    </location>
</feature>
<keyword evidence="2" id="KW-0472">Membrane</keyword>
<dbReference type="STRING" id="1882483.A0A317XGL9"/>
<evidence type="ECO:0000313" key="4">
    <source>
        <dbReference type="EMBL" id="PWY97241.1"/>
    </source>
</evidence>
<dbReference type="InParanoid" id="A0A317XGL9"/>
<dbReference type="Proteomes" id="UP000246740">
    <property type="component" value="Unassembled WGS sequence"/>
</dbReference>
<evidence type="ECO:0008006" key="6">
    <source>
        <dbReference type="Google" id="ProtNLM"/>
    </source>
</evidence>
<feature type="region of interest" description="Disordered" evidence="1">
    <location>
        <begin position="98"/>
        <end position="211"/>
    </location>
</feature>
<keyword evidence="2" id="KW-0812">Transmembrane</keyword>
<reference evidence="4 5" key="1">
    <citation type="journal article" date="2018" name="Mol. Biol. Evol.">
        <title>Broad Genomic Sampling Reveals a Smut Pathogenic Ancestry of the Fungal Clade Ustilaginomycotina.</title>
        <authorList>
            <person name="Kijpornyongpan T."/>
            <person name="Mondo S.J."/>
            <person name="Barry K."/>
            <person name="Sandor L."/>
            <person name="Lee J."/>
            <person name="Lipzen A."/>
            <person name="Pangilinan J."/>
            <person name="LaButti K."/>
            <person name="Hainaut M."/>
            <person name="Henrissat B."/>
            <person name="Grigoriev I.V."/>
            <person name="Spatafora J.W."/>
            <person name="Aime M.C."/>
        </authorList>
    </citation>
    <scope>NUCLEOTIDE SEQUENCE [LARGE SCALE GENOMIC DNA]</scope>
    <source>
        <strain evidence="4 5">MCA 3645</strain>
    </source>
</reference>
<feature type="signal peptide" evidence="3">
    <location>
        <begin position="1"/>
        <end position="22"/>
    </location>
</feature>
<proteinExistence type="predicted"/>
<gene>
    <name evidence="4" type="ORF">BCV70DRAFT_203016</name>
</gene>
<protein>
    <recommendedName>
        <fullName evidence="6">Mid2 domain-containing protein</fullName>
    </recommendedName>
</protein>
<dbReference type="OrthoDB" id="2556614at2759"/>
<evidence type="ECO:0000256" key="1">
    <source>
        <dbReference type="SAM" id="MobiDB-lite"/>
    </source>
</evidence>
<dbReference type="EMBL" id="KZ819213">
    <property type="protein sequence ID" value="PWY97241.1"/>
    <property type="molecule type" value="Genomic_DNA"/>
</dbReference>
<feature type="compositionally biased region" description="Polar residues" evidence="1">
    <location>
        <begin position="509"/>
        <end position="529"/>
    </location>
</feature>
<feature type="compositionally biased region" description="Low complexity" evidence="1">
    <location>
        <begin position="100"/>
        <end position="211"/>
    </location>
</feature>
<organism evidence="4 5">
    <name type="scientific">Testicularia cyperi</name>
    <dbReference type="NCBI Taxonomy" id="1882483"/>
    <lineage>
        <taxon>Eukaryota</taxon>
        <taxon>Fungi</taxon>
        <taxon>Dikarya</taxon>
        <taxon>Basidiomycota</taxon>
        <taxon>Ustilaginomycotina</taxon>
        <taxon>Ustilaginomycetes</taxon>
        <taxon>Ustilaginales</taxon>
        <taxon>Anthracoideaceae</taxon>
        <taxon>Testicularia</taxon>
    </lineage>
</organism>
<feature type="region of interest" description="Disordered" evidence="1">
    <location>
        <begin position="496"/>
        <end position="529"/>
    </location>
</feature>
<keyword evidence="3" id="KW-0732">Signal</keyword>
<sequence length="529" mass="52866">MVYARKLSTIAALSFVAASGAAASLQSPEASHATHLLAHRGLHEPVEKRGFIKVQKRLANAVGEGISGVISGIGQDLGLGDVAGHVPQPEARGIVGDLLGAGESSSSGSSSSAAQASSSSSGGGATSSRASASTSAAASSSTRASSTSGSSSNSNKGNDSNTSSNSNTSSSNSSNNNNNNSASSSKSSSTTSSNGSSNNSNSGSSSSNNVQAAASESSTSIDSAAAAASVSAAAASLISAAAASASATSPVATALVTETLADGSLSTSTASTTGTTRAGSTSSEDNGSSSTKIVVPIVVVAASLALAAVAWTLIRKAKRSRDEDYDPRMRPIDYEPSNDMGGAGAGLAAGGAAFAVGGASAGYMRDRRRGNSMESFEAGRPMSTLTEETGEYDHMEPPMQEVAPYTAAGGASFAPVTAGGRLHNYGGSQRGLPVRDAESNYEEPYDQTGNGYMSPYSDEHGGYDVNNYYDGSSNVGYNSRAVRGLDAAGAYAGASGYSPYEDLHRGDSVRSTSPEAYYAASQSARDPFR</sequence>
<evidence type="ECO:0000313" key="5">
    <source>
        <dbReference type="Proteomes" id="UP000246740"/>
    </source>
</evidence>